<dbReference type="EnsemblMetazoa" id="PPAI007241-RA">
    <property type="protein sequence ID" value="PPAI007241-PA"/>
    <property type="gene ID" value="PPAI007241"/>
</dbReference>
<organism evidence="1 2">
    <name type="scientific">Phlebotomus papatasi</name>
    <name type="common">Sandfly</name>
    <dbReference type="NCBI Taxonomy" id="29031"/>
    <lineage>
        <taxon>Eukaryota</taxon>
        <taxon>Metazoa</taxon>
        <taxon>Ecdysozoa</taxon>
        <taxon>Arthropoda</taxon>
        <taxon>Hexapoda</taxon>
        <taxon>Insecta</taxon>
        <taxon>Pterygota</taxon>
        <taxon>Neoptera</taxon>
        <taxon>Endopterygota</taxon>
        <taxon>Diptera</taxon>
        <taxon>Nematocera</taxon>
        <taxon>Psychodoidea</taxon>
        <taxon>Psychodidae</taxon>
        <taxon>Phlebotomus</taxon>
        <taxon>Phlebotomus</taxon>
    </lineage>
</organism>
<reference evidence="1" key="1">
    <citation type="submission" date="2022-08" db="UniProtKB">
        <authorList>
            <consortium name="EnsemblMetazoa"/>
        </authorList>
    </citation>
    <scope>IDENTIFICATION</scope>
    <source>
        <strain evidence="1">Israel</strain>
    </source>
</reference>
<evidence type="ECO:0000313" key="1">
    <source>
        <dbReference type="EnsemblMetazoa" id="PPAI007241-PA"/>
    </source>
</evidence>
<sequence length="108" mass="12337">MDSYDSLIYMTCKYNSQKAVRNPSECQFGTKMNYCGKLVCLKGRGEICGEEYYDVIRHGECASGLMCCGKCVGCDNESCDQSLCRPNKHYSLKRRDPLSKFHKIILRI</sequence>
<name>A0A1B0EYA7_PHLPP</name>
<evidence type="ECO:0000313" key="2">
    <source>
        <dbReference type="Proteomes" id="UP000092462"/>
    </source>
</evidence>
<dbReference type="VEuPathDB" id="VectorBase:PPAI007241"/>
<accession>A0A1B0EYA7</accession>
<dbReference type="EMBL" id="AJVK01059875">
    <property type="status" value="NOT_ANNOTATED_CDS"/>
    <property type="molecule type" value="Genomic_DNA"/>
</dbReference>
<proteinExistence type="predicted"/>
<evidence type="ECO:0008006" key="3">
    <source>
        <dbReference type="Google" id="ProtNLM"/>
    </source>
</evidence>
<protein>
    <recommendedName>
        <fullName evidence="3">Neuroparsin</fullName>
    </recommendedName>
</protein>
<dbReference type="AlphaFoldDB" id="A0A1B0EYA7"/>
<keyword evidence="2" id="KW-1185">Reference proteome</keyword>
<dbReference type="Proteomes" id="UP000092462">
    <property type="component" value="Unassembled WGS sequence"/>
</dbReference>